<protein>
    <submittedName>
        <fullName evidence="5">HAD-superfamily hydrolase, subfamily IA, variant 3</fullName>
    </submittedName>
</protein>
<dbReference type="GO" id="GO:0016787">
    <property type="term" value="F:hydrolase activity"/>
    <property type="evidence" value="ECO:0007669"/>
    <property type="project" value="UniProtKB-KW"/>
</dbReference>
<dbReference type="Gene3D" id="1.10.150.240">
    <property type="entry name" value="Putative phosphatase, domain 2"/>
    <property type="match status" value="1"/>
</dbReference>
<comment type="similarity">
    <text evidence="2">Belongs to the HAD-like hydrolase superfamily. CbbY/CbbZ/Gph/YieH family.</text>
</comment>
<keyword evidence="5" id="KW-0378">Hydrolase</keyword>
<name>D3PYZ0_STANL</name>
<keyword evidence="3" id="KW-0479">Metal-binding</keyword>
<dbReference type="PANTHER" id="PTHR46193">
    <property type="entry name" value="6-PHOSPHOGLUCONATE PHOSPHATASE"/>
    <property type="match status" value="1"/>
</dbReference>
<dbReference type="RefSeq" id="WP_013020990.1">
    <property type="nucleotide sequence ID" value="NC_013947.1"/>
</dbReference>
<dbReference type="AlphaFoldDB" id="D3PYZ0"/>
<dbReference type="CDD" id="cd07526">
    <property type="entry name" value="HAD_BPGM_like"/>
    <property type="match status" value="1"/>
</dbReference>
<evidence type="ECO:0000256" key="4">
    <source>
        <dbReference type="ARBA" id="ARBA00022842"/>
    </source>
</evidence>
<reference evidence="5 6" key="1">
    <citation type="journal article" date="2009" name="Stand. Genomic Sci.">
        <title>Complete genome sequence of Stackebrandtia nassauensis type strain (LLR-40K-21).</title>
        <authorList>
            <person name="Munk C."/>
            <person name="Lapidus A."/>
            <person name="Copeland A."/>
            <person name="Jando M."/>
            <person name="Mayilraj S."/>
            <person name="Glavina Del Rio T."/>
            <person name="Nolan M."/>
            <person name="Chen F."/>
            <person name="Lucas S."/>
            <person name="Tice H."/>
            <person name="Cheng J.F."/>
            <person name="Han C."/>
            <person name="Detter J.C."/>
            <person name="Bruce D."/>
            <person name="Goodwin L."/>
            <person name="Chain P."/>
            <person name="Pitluck S."/>
            <person name="Goker M."/>
            <person name="Ovchinikova G."/>
            <person name="Pati A."/>
            <person name="Ivanova N."/>
            <person name="Mavromatis K."/>
            <person name="Chen A."/>
            <person name="Palaniappan K."/>
            <person name="Land M."/>
            <person name="Hauser L."/>
            <person name="Chang Y.J."/>
            <person name="Jeffries C.D."/>
            <person name="Bristow J."/>
            <person name="Eisen J.A."/>
            <person name="Markowitz V."/>
            <person name="Hugenholtz P."/>
            <person name="Kyrpides N.C."/>
            <person name="Klenk H.P."/>
        </authorList>
    </citation>
    <scope>NUCLEOTIDE SEQUENCE [LARGE SCALE GENOMIC DNA]</scope>
    <source>
        <strain evidence="6">DSM 44728 / CIP 108903 / NRRL B-16338 / NBRC 102104 / LLR-40K-21</strain>
    </source>
</reference>
<dbReference type="InterPro" id="IPR051600">
    <property type="entry name" value="Beta-PGM-like"/>
</dbReference>
<dbReference type="HOGENOM" id="CLU_045011_13_2_11"/>
<accession>D3PYZ0</accession>
<dbReference type="InterPro" id="IPR041492">
    <property type="entry name" value="HAD_2"/>
</dbReference>
<dbReference type="InterPro" id="IPR006439">
    <property type="entry name" value="HAD-SF_hydro_IA"/>
</dbReference>
<dbReference type="STRING" id="446470.Snas_5789"/>
<dbReference type="SFLD" id="SFLDG01135">
    <property type="entry name" value="C1.5.6:_HAD__Beta-PGM__Phospha"/>
    <property type="match status" value="1"/>
</dbReference>
<keyword evidence="4" id="KW-0460">Magnesium</keyword>
<dbReference type="Proteomes" id="UP000000844">
    <property type="component" value="Chromosome"/>
</dbReference>
<evidence type="ECO:0000313" key="6">
    <source>
        <dbReference type="Proteomes" id="UP000000844"/>
    </source>
</evidence>
<dbReference type="EMBL" id="CP001778">
    <property type="protein sequence ID" value="ADD45419.1"/>
    <property type="molecule type" value="Genomic_DNA"/>
</dbReference>
<dbReference type="GO" id="GO:0046872">
    <property type="term" value="F:metal ion binding"/>
    <property type="evidence" value="ECO:0007669"/>
    <property type="project" value="UniProtKB-KW"/>
</dbReference>
<dbReference type="SFLD" id="SFLDS00003">
    <property type="entry name" value="Haloacid_Dehalogenase"/>
    <property type="match status" value="1"/>
</dbReference>
<dbReference type="InterPro" id="IPR023198">
    <property type="entry name" value="PGP-like_dom2"/>
</dbReference>
<proteinExistence type="inferred from homology"/>
<dbReference type="Pfam" id="PF13419">
    <property type="entry name" value="HAD_2"/>
    <property type="match status" value="1"/>
</dbReference>
<comment type="cofactor">
    <cofactor evidence="1">
        <name>Mg(2+)</name>
        <dbReference type="ChEBI" id="CHEBI:18420"/>
    </cofactor>
</comment>
<dbReference type="NCBIfam" id="TIGR01509">
    <property type="entry name" value="HAD-SF-IA-v3"/>
    <property type="match status" value="1"/>
</dbReference>
<evidence type="ECO:0000256" key="3">
    <source>
        <dbReference type="ARBA" id="ARBA00022723"/>
    </source>
</evidence>
<dbReference type="KEGG" id="sna:Snas_5789"/>
<evidence type="ECO:0000256" key="1">
    <source>
        <dbReference type="ARBA" id="ARBA00001946"/>
    </source>
</evidence>
<dbReference type="eggNOG" id="COG0637">
    <property type="taxonomic scope" value="Bacteria"/>
</dbReference>
<dbReference type="PANTHER" id="PTHR46193:SF10">
    <property type="entry name" value="6-PHOSPHOGLUCONATE PHOSPHATASE"/>
    <property type="match status" value="1"/>
</dbReference>
<evidence type="ECO:0000313" key="5">
    <source>
        <dbReference type="EMBL" id="ADD45419.1"/>
    </source>
</evidence>
<dbReference type="InterPro" id="IPR036412">
    <property type="entry name" value="HAD-like_sf"/>
</dbReference>
<organism evidence="5 6">
    <name type="scientific">Stackebrandtia nassauensis (strain DSM 44728 / CIP 108903 / NRRL B-16338 / NBRC 102104 / LLR-40K-21)</name>
    <dbReference type="NCBI Taxonomy" id="446470"/>
    <lineage>
        <taxon>Bacteria</taxon>
        <taxon>Bacillati</taxon>
        <taxon>Actinomycetota</taxon>
        <taxon>Actinomycetes</taxon>
        <taxon>Glycomycetales</taxon>
        <taxon>Glycomycetaceae</taxon>
        <taxon>Stackebrandtia</taxon>
    </lineage>
</organism>
<dbReference type="SFLD" id="SFLDG01129">
    <property type="entry name" value="C1.5:_HAD__Beta-PGM__Phosphata"/>
    <property type="match status" value="1"/>
</dbReference>
<sequence length="248" mass="26739">MTSRRLRRTRGGRFGDDGRVPILDTGSEHTVVPTPKLVIFDNDGVLVDSERLSNMVFAEWITENGLPTSYEESVEYYMGKRTTDCAAEIERRLGRELPADFVAVYESRCNDLLSRELTTVDGVEELLDRLDGNATPYCIASSGTPDEIALRLATTGLDARFDGNIYSGTQVPNGKPAPDLFLHAAARMGVDPSDCVVIEDSPAGITGAKAAGIRVIGHAALLPPHRLREAGADEVVAGMREVGPLLGL</sequence>
<keyword evidence="6" id="KW-1185">Reference proteome</keyword>
<evidence type="ECO:0000256" key="2">
    <source>
        <dbReference type="ARBA" id="ARBA00006171"/>
    </source>
</evidence>
<dbReference type="InterPro" id="IPR023214">
    <property type="entry name" value="HAD_sf"/>
</dbReference>
<dbReference type="Gene3D" id="3.40.50.1000">
    <property type="entry name" value="HAD superfamily/HAD-like"/>
    <property type="match status" value="1"/>
</dbReference>
<dbReference type="SUPFAM" id="SSF56784">
    <property type="entry name" value="HAD-like"/>
    <property type="match status" value="1"/>
</dbReference>
<gene>
    <name evidence="5" type="ordered locus">Snas_5789</name>
</gene>